<dbReference type="PANTHER" id="PTHR22807:SF61">
    <property type="entry name" value="NOL1_NOP2_SUN FAMILY PROTEIN _ ANTITERMINATION NUSB DOMAIN-CONTAINING PROTEIN"/>
    <property type="match status" value="1"/>
</dbReference>
<dbReference type="AlphaFoldDB" id="T0Y957"/>
<reference evidence="6" key="2">
    <citation type="journal article" date="2014" name="ISME J.">
        <title>Microbial stratification in low pH oxic and suboxic macroscopic growths along an acid mine drainage.</title>
        <authorList>
            <person name="Mendez-Garcia C."/>
            <person name="Mesa V."/>
            <person name="Sprenger R.R."/>
            <person name="Richter M."/>
            <person name="Diez M.S."/>
            <person name="Solano J."/>
            <person name="Bargiela R."/>
            <person name="Golyshina O.V."/>
            <person name="Manteca A."/>
            <person name="Ramos J.L."/>
            <person name="Gallego J.R."/>
            <person name="Llorente I."/>
            <person name="Martins Dos Santos V.A."/>
            <person name="Jensen O.N."/>
            <person name="Pelaez A.I."/>
            <person name="Sanchez J."/>
            <person name="Ferrer M."/>
        </authorList>
    </citation>
    <scope>NUCLEOTIDE SEQUENCE</scope>
</reference>
<evidence type="ECO:0000313" key="6">
    <source>
        <dbReference type="EMBL" id="EQD31706.1"/>
    </source>
</evidence>
<dbReference type="InterPro" id="IPR023267">
    <property type="entry name" value="RCMT"/>
</dbReference>
<accession>T0Y957</accession>
<dbReference type="Gene3D" id="3.40.50.150">
    <property type="entry name" value="Vaccinia Virus protein VP39"/>
    <property type="match status" value="1"/>
</dbReference>
<evidence type="ECO:0000256" key="3">
    <source>
        <dbReference type="ARBA" id="ARBA00022691"/>
    </source>
</evidence>
<organism evidence="6">
    <name type="scientific">mine drainage metagenome</name>
    <dbReference type="NCBI Taxonomy" id="410659"/>
    <lineage>
        <taxon>unclassified sequences</taxon>
        <taxon>metagenomes</taxon>
        <taxon>ecological metagenomes</taxon>
    </lineage>
</organism>
<name>T0Y957_9ZZZZ</name>
<dbReference type="GO" id="GO:0009383">
    <property type="term" value="F:rRNA (cytosine-C5-)-methyltransferase activity"/>
    <property type="evidence" value="ECO:0007669"/>
    <property type="project" value="TreeGrafter"/>
</dbReference>
<proteinExistence type="predicted"/>
<keyword evidence="1" id="KW-0489">Methyltransferase</keyword>
<keyword evidence="4" id="KW-0694">RNA-binding</keyword>
<evidence type="ECO:0000256" key="1">
    <source>
        <dbReference type="ARBA" id="ARBA00022603"/>
    </source>
</evidence>
<dbReference type="PRINTS" id="PR02008">
    <property type="entry name" value="RCMTFAMILY"/>
</dbReference>
<dbReference type="InterPro" id="IPR001678">
    <property type="entry name" value="MeTrfase_RsmB-F_NOP2_dom"/>
</dbReference>
<comment type="caution">
    <text evidence="6">The sequence shown here is derived from an EMBL/GenBank/DDBJ whole genome shotgun (WGS) entry which is preliminary data.</text>
</comment>
<sequence>AGAQLAAPLLDVAAGMRVLDACAAPGSKAAHILERTPDVELWALDIDPARLRRVGETLDRLGLEAHLAAADVREPVTYWDGRPFERILVDVPCSGTGVIRCHPDIKLLRRAADIASFAARQLEILRAAFGLLAPGGRLVYATCSVLPQENEGVVERFYAQAPQARAVRPPRECLPAGAVLTARGLQLLTGGAVLTDGFYYACVEKTTSAT</sequence>
<gene>
    <name evidence="6" type="ORF">B2A_13737</name>
</gene>
<dbReference type="Pfam" id="PF01189">
    <property type="entry name" value="Methyltr_RsmB-F"/>
    <property type="match status" value="1"/>
</dbReference>
<evidence type="ECO:0000259" key="5">
    <source>
        <dbReference type="PROSITE" id="PS51686"/>
    </source>
</evidence>
<dbReference type="InterPro" id="IPR029063">
    <property type="entry name" value="SAM-dependent_MTases_sf"/>
</dbReference>
<reference evidence="6" key="1">
    <citation type="submission" date="2013-08" db="EMBL/GenBank/DDBJ databases">
        <authorList>
            <person name="Mendez C."/>
            <person name="Richter M."/>
            <person name="Ferrer M."/>
            <person name="Sanchez J."/>
        </authorList>
    </citation>
    <scope>NUCLEOTIDE SEQUENCE</scope>
</reference>
<protein>
    <submittedName>
        <fullName evidence="6">Sun protein</fullName>
    </submittedName>
</protein>
<dbReference type="PANTHER" id="PTHR22807">
    <property type="entry name" value="NOP2 YEAST -RELATED NOL1/NOP2/FMU SUN DOMAIN-CONTAINING"/>
    <property type="match status" value="1"/>
</dbReference>
<dbReference type="InterPro" id="IPR049560">
    <property type="entry name" value="MeTrfase_RsmB-F_NOP2_cat"/>
</dbReference>
<evidence type="ECO:0000256" key="2">
    <source>
        <dbReference type="ARBA" id="ARBA00022679"/>
    </source>
</evidence>
<dbReference type="SUPFAM" id="SSF53335">
    <property type="entry name" value="S-adenosyl-L-methionine-dependent methyltransferases"/>
    <property type="match status" value="1"/>
</dbReference>
<dbReference type="GO" id="GO:0005829">
    <property type="term" value="C:cytosol"/>
    <property type="evidence" value="ECO:0007669"/>
    <property type="project" value="TreeGrafter"/>
</dbReference>
<dbReference type="GO" id="GO:0003723">
    <property type="term" value="F:RNA binding"/>
    <property type="evidence" value="ECO:0007669"/>
    <property type="project" value="UniProtKB-KW"/>
</dbReference>
<feature type="domain" description="SAM-dependent MTase RsmB/NOP-type" evidence="5">
    <location>
        <begin position="1"/>
        <end position="206"/>
    </location>
</feature>
<keyword evidence="3" id="KW-0949">S-adenosyl-L-methionine</keyword>
<keyword evidence="2" id="KW-0808">Transferase</keyword>
<feature type="non-terminal residue" evidence="6">
    <location>
        <position position="1"/>
    </location>
</feature>
<dbReference type="CDD" id="cd02440">
    <property type="entry name" value="AdoMet_MTases"/>
    <property type="match status" value="1"/>
</dbReference>
<dbReference type="GO" id="GO:0070475">
    <property type="term" value="P:rRNA base methylation"/>
    <property type="evidence" value="ECO:0007669"/>
    <property type="project" value="TreeGrafter"/>
</dbReference>
<dbReference type="EMBL" id="AUZZ01009952">
    <property type="protein sequence ID" value="EQD31706.1"/>
    <property type="molecule type" value="Genomic_DNA"/>
</dbReference>
<dbReference type="PROSITE" id="PS51686">
    <property type="entry name" value="SAM_MT_RSMB_NOP"/>
    <property type="match status" value="1"/>
</dbReference>
<evidence type="ECO:0000256" key="4">
    <source>
        <dbReference type="ARBA" id="ARBA00022884"/>
    </source>
</evidence>